<dbReference type="GO" id="GO:0016787">
    <property type="term" value="F:hydrolase activity"/>
    <property type="evidence" value="ECO:0007669"/>
    <property type="project" value="UniProtKB-KW"/>
</dbReference>
<protein>
    <submittedName>
        <fullName evidence="6">Esterase</fullName>
    </submittedName>
</protein>
<proteinExistence type="inferred from homology"/>
<sequence length="305" mass="33149">MRKLYTTLGQFDAGQLGMILPHEHVFVDLRTPDQPGYAQANVDDVLALMVPQIETIKAWGVTALVECSTGGVGRRADLDLAVSQATNFPIVVPTGNYREPWIPAWVLTASEDALYDWMLGELQASIDDTGVKAGWIKLSAGDDGMTVLEERILRAATRASIATDALIGSHTIRGRVVMDQLDVIASEGGSPHRFLSIHTHAEADFGLHQAIAGRGAWIEYDNVGSVPVEESAKLIMRALEAGLGNQLLISHDRGWYDPALPGGGIPKPYTVVNSELIPLLIAEGFKDDMIMQLFHRNPFAAFSRP</sequence>
<evidence type="ECO:0000256" key="2">
    <source>
        <dbReference type="ARBA" id="ARBA00022801"/>
    </source>
</evidence>
<feature type="binding site" evidence="4">
    <location>
        <position position="252"/>
    </location>
    <ligand>
        <name>Zn(2+)</name>
        <dbReference type="ChEBI" id="CHEBI:29105"/>
        <label>1</label>
    </ligand>
</feature>
<reference evidence="6" key="1">
    <citation type="submission" date="2023-03" db="EMBL/GenBank/DDBJ databases">
        <title>Andean soil-derived lignocellulolytic bacterial consortium as a source of novel taxa and putative plastic-active enzymes.</title>
        <authorList>
            <person name="Diaz-Garcia L."/>
            <person name="Chuvochina M."/>
            <person name="Feuerriegel G."/>
            <person name="Bunk B."/>
            <person name="Sproer C."/>
            <person name="Streit W.R."/>
            <person name="Rodriguez L.M."/>
            <person name="Overmann J."/>
            <person name="Jimenez D.J."/>
        </authorList>
    </citation>
    <scope>NUCLEOTIDE SEQUENCE</scope>
    <source>
        <strain evidence="6">MAG 4196</strain>
    </source>
</reference>
<comment type="cofactor">
    <cofactor evidence="4">
        <name>a divalent metal cation</name>
        <dbReference type="ChEBI" id="CHEBI:60240"/>
    </cofactor>
    <text evidence="4">Binds 2 divalent metal cations per subunit.</text>
</comment>
<feature type="binding site" evidence="4">
    <location>
        <position position="170"/>
    </location>
    <ligand>
        <name>Zn(2+)</name>
        <dbReference type="ChEBI" id="CHEBI:29105"/>
        <label>2</label>
    </ligand>
</feature>
<dbReference type="PROSITE" id="PS51347">
    <property type="entry name" value="PHOSPHOTRIESTERASE_2"/>
    <property type="match status" value="1"/>
</dbReference>
<dbReference type="InterPro" id="IPR032466">
    <property type="entry name" value="Metal_Hydrolase"/>
</dbReference>
<dbReference type="Proteomes" id="UP001217476">
    <property type="component" value="Chromosome"/>
</dbReference>
<organism evidence="6 7">
    <name type="scientific">Candidatus Devosia phytovorans</name>
    <dbReference type="NCBI Taxonomy" id="3121372"/>
    <lineage>
        <taxon>Bacteria</taxon>
        <taxon>Pseudomonadati</taxon>
        <taxon>Pseudomonadota</taxon>
        <taxon>Alphaproteobacteria</taxon>
        <taxon>Hyphomicrobiales</taxon>
        <taxon>Devosiaceae</taxon>
        <taxon>Devosia</taxon>
    </lineage>
</organism>
<accession>A0AAJ6B079</accession>
<dbReference type="PANTHER" id="PTHR10819:SF3">
    <property type="entry name" value="PHOSPHOTRIESTERASE-RELATED PROTEIN"/>
    <property type="match status" value="1"/>
</dbReference>
<feature type="binding site" evidence="4">
    <location>
        <position position="22"/>
    </location>
    <ligand>
        <name>Zn(2+)</name>
        <dbReference type="ChEBI" id="CHEBI:29105"/>
        <label>1</label>
    </ligand>
</feature>
<dbReference type="SUPFAM" id="SSF51556">
    <property type="entry name" value="Metallo-dependent hydrolases"/>
    <property type="match status" value="1"/>
</dbReference>
<evidence type="ECO:0000256" key="1">
    <source>
        <dbReference type="ARBA" id="ARBA00022723"/>
    </source>
</evidence>
<comment type="similarity">
    <text evidence="5">Belongs to the metallo-dependent hydrolases superfamily. Phosphotriesterase family.</text>
</comment>
<feature type="binding site" description="via carbamate group" evidence="4">
    <location>
        <position position="137"/>
    </location>
    <ligand>
        <name>Zn(2+)</name>
        <dbReference type="ChEBI" id="CHEBI:29105"/>
        <label>2</label>
    </ligand>
</feature>
<evidence type="ECO:0000313" key="7">
    <source>
        <dbReference type="Proteomes" id="UP001217476"/>
    </source>
</evidence>
<dbReference type="EMBL" id="CP119312">
    <property type="protein sequence ID" value="WEK03233.1"/>
    <property type="molecule type" value="Genomic_DNA"/>
</dbReference>
<dbReference type="Pfam" id="PF02126">
    <property type="entry name" value="PTE"/>
    <property type="match status" value="1"/>
</dbReference>
<evidence type="ECO:0000256" key="4">
    <source>
        <dbReference type="PIRSR" id="PIRSR601559-51"/>
    </source>
</evidence>
<evidence type="ECO:0000313" key="6">
    <source>
        <dbReference type="EMBL" id="WEK03233.1"/>
    </source>
</evidence>
<keyword evidence="1 4" id="KW-0479">Metal-binding</keyword>
<keyword evidence="2" id="KW-0378">Hydrolase</keyword>
<dbReference type="Gene3D" id="3.20.20.140">
    <property type="entry name" value="Metal-dependent hydrolases"/>
    <property type="match status" value="1"/>
</dbReference>
<feature type="binding site" evidence="4">
    <location>
        <position position="24"/>
    </location>
    <ligand>
        <name>Zn(2+)</name>
        <dbReference type="ChEBI" id="CHEBI:29105"/>
        <label>1</label>
    </ligand>
</feature>
<evidence type="ECO:0000256" key="3">
    <source>
        <dbReference type="PIRSR" id="PIRSR601559-50"/>
    </source>
</evidence>
<feature type="binding site" evidence="4">
    <location>
        <position position="198"/>
    </location>
    <ligand>
        <name>Zn(2+)</name>
        <dbReference type="ChEBI" id="CHEBI:29105"/>
        <label>2</label>
    </ligand>
</feature>
<feature type="modified residue" description="N6-carboxylysine" evidence="3 5">
    <location>
        <position position="137"/>
    </location>
</feature>
<gene>
    <name evidence="6" type="ORF">P0Y65_13595</name>
</gene>
<feature type="binding site" description="via carbamate group" evidence="4">
    <location>
        <position position="137"/>
    </location>
    <ligand>
        <name>Zn(2+)</name>
        <dbReference type="ChEBI" id="CHEBI:29105"/>
        <label>1</label>
    </ligand>
</feature>
<evidence type="ECO:0000256" key="5">
    <source>
        <dbReference type="PROSITE-ProRule" id="PRU00679"/>
    </source>
</evidence>
<name>A0AAJ6B079_9HYPH</name>
<dbReference type="PANTHER" id="PTHR10819">
    <property type="entry name" value="PHOSPHOTRIESTERASE-RELATED"/>
    <property type="match status" value="1"/>
</dbReference>
<dbReference type="GO" id="GO:0008270">
    <property type="term" value="F:zinc ion binding"/>
    <property type="evidence" value="ECO:0007669"/>
    <property type="project" value="InterPro"/>
</dbReference>
<dbReference type="InterPro" id="IPR001559">
    <property type="entry name" value="Phosphotriesterase"/>
</dbReference>
<dbReference type="AlphaFoldDB" id="A0AAJ6B079"/>